<dbReference type="Gene3D" id="1.20.1440.100">
    <property type="entry name" value="SG protein - dephosphorylation function"/>
    <property type="match status" value="1"/>
</dbReference>
<dbReference type="CDD" id="cd02612">
    <property type="entry name" value="HAD_PGPPase"/>
    <property type="match status" value="1"/>
</dbReference>
<dbReference type="PANTHER" id="PTHR43344:SF13">
    <property type="entry name" value="PHOSPHATASE RV3661-RELATED"/>
    <property type="match status" value="1"/>
</dbReference>
<dbReference type="NCBIfam" id="TIGR01490">
    <property type="entry name" value="HAD-SF-IB-hyp1"/>
    <property type="match status" value="1"/>
</dbReference>
<gene>
    <name evidence="5" type="ORF">DP130_02185</name>
</gene>
<evidence type="ECO:0000256" key="3">
    <source>
        <dbReference type="ARBA" id="ARBA00022801"/>
    </source>
</evidence>
<dbReference type="InterPro" id="IPR036412">
    <property type="entry name" value="HAD-like_sf"/>
</dbReference>
<evidence type="ECO:0000256" key="4">
    <source>
        <dbReference type="ARBA" id="ARBA00022842"/>
    </source>
</evidence>
<evidence type="ECO:0000256" key="1">
    <source>
        <dbReference type="ARBA" id="ARBA00009184"/>
    </source>
</evidence>
<evidence type="ECO:0000313" key="6">
    <source>
        <dbReference type="Proteomes" id="UP000290921"/>
    </source>
</evidence>
<dbReference type="InterPro" id="IPR023214">
    <property type="entry name" value="HAD_sf"/>
</dbReference>
<dbReference type="Gene3D" id="3.40.50.1000">
    <property type="entry name" value="HAD superfamily/HAD-like"/>
    <property type="match status" value="1"/>
</dbReference>
<dbReference type="SUPFAM" id="SSF56784">
    <property type="entry name" value="HAD-like"/>
    <property type="match status" value="1"/>
</dbReference>
<sequence length="220" mass="26029">MKKMSGEKTKLAIFDVDFTLTRRETLVEFYYFLLKKKPSLIKNLPRSIKGGFLYLIKIYDAGRAKEEFISFIRGITEKEMEEIVKEFYEKRLKNILYSDALATIKNFKKEGYKIYLISASAEFYLKELYNIKEVDKIIGTRFEIKNGKYTGKIYGENCKGEEKVLRLKKYLKQEGLDVDFKKSYMFSDSLADLPLFRAVGNPYLINFKKEHETIKRLSWK</sequence>
<keyword evidence="4" id="KW-0460">Magnesium</keyword>
<dbReference type="AlphaFoldDB" id="A0A4V1LEV7"/>
<reference evidence="5 6" key="1">
    <citation type="submission" date="2018-06" db="EMBL/GenBank/DDBJ databases">
        <title>Genome conservation of Clostridium tetani.</title>
        <authorList>
            <person name="Bruggemann H."/>
            <person name="Popoff M.R."/>
        </authorList>
    </citation>
    <scope>NUCLEOTIDE SEQUENCE [LARGE SCALE GENOMIC DNA]</scope>
    <source>
        <strain evidence="5 6">2017.061</strain>
    </source>
</reference>
<comment type="caution">
    <text evidence="5">The sequence shown here is derived from an EMBL/GenBank/DDBJ whole genome shotgun (WGS) entry which is preliminary data.</text>
</comment>
<dbReference type="PANTHER" id="PTHR43344">
    <property type="entry name" value="PHOSPHOSERINE PHOSPHATASE"/>
    <property type="match status" value="1"/>
</dbReference>
<dbReference type="InterPro" id="IPR050582">
    <property type="entry name" value="HAD-like_SerB"/>
</dbReference>
<comment type="similarity">
    <text evidence="1">Belongs to the HAD-like hydrolase superfamily. SerB family.</text>
</comment>
<protein>
    <submittedName>
        <fullName evidence="5">HAD-IB family hydrolase</fullName>
    </submittedName>
</protein>
<evidence type="ECO:0000256" key="2">
    <source>
        <dbReference type="ARBA" id="ARBA00022723"/>
    </source>
</evidence>
<dbReference type="Pfam" id="PF12710">
    <property type="entry name" value="HAD"/>
    <property type="match status" value="1"/>
</dbReference>
<keyword evidence="2" id="KW-0479">Metal-binding</keyword>
<dbReference type="NCBIfam" id="TIGR01488">
    <property type="entry name" value="HAD-SF-IB"/>
    <property type="match status" value="1"/>
</dbReference>
<dbReference type="Proteomes" id="UP000290921">
    <property type="component" value="Unassembled WGS sequence"/>
</dbReference>
<proteinExistence type="inferred from homology"/>
<accession>A0A4V1LEV7</accession>
<name>A0A4V1LEV7_CLOTA</name>
<dbReference type="GO" id="GO:0016787">
    <property type="term" value="F:hydrolase activity"/>
    <property type="evidence" value="ECO:0007669"/>
    <property type="project" value="UniProtKB-KW"/>
</dbReference>
<evidence type="ECO:0000313" key="5">
    <source>
        <dbReference type="EMBL" id="RXI49814.1"/>
    </source>
</evidence>
<organism evidence="5 6">
    <name type="scientific">Clostridium tetani</name>
    <dbReference type="NCBI Taxonomy" id="1513"/>
    <lineage>
        <taxon>Bacteria</taxon>
        <taxon>Bacillati</taxon>
        <taxon>Bacillota</taxon>
        <taxon>Clostridia</taxon>
        <taxon>Eubacteriales</taxon>
        <taxon>Clostridiaceae</taxon>
        <taxon>Clostridium</taxon>
    </lineage>
</organism>
<keyword evidence="3 5" id="KW-0378">Hydrolase</keyword>
<dbReference type="GO" id="GO:0046872">
    <property type="term" value="F:metal ion binding"/>
    <property type="evidence" value="ECO:0007669"/>
    <property type="project" value="UniProtKB-KW"/>
</dbReference>
<dbReference type="RefSeq" id="WP_115605342.1">
    <property type="nucleotide sequence ID" value="NZ_AP026804.1"/>
</dbReference>
<dbReference type="InterPro" id="IPR006385">
    <property type="entry name" value="HAD_hydro_SerB1"/>
</dbReference>
<dbReference type="EMBL" id="QMAP01000002">
    <property type="protein sequence ID" value="RXI49814.1"/>
    <property type="molecule type" value="Genomic_DNA"/>
</dbReference>